<reference evidence="3" key="1">
    <citation type="submission" date="2024-06" db="EMBL/GenBank/DDBJ databases">
        <title>Multi-omics analyses provide insights into the biosynthesis of the anticancer antibiotic pleurotin in Hohenbuehelia grisea.</title>
        <authorList>
            <person name="Weaver J.A."/>
            <person name="Alberti F."/>
        </authorList>
    </citation>
    <scope>NUCLEOTIDE SEQUENCE [LARGE SCALE GENOMIC DNA]</scope>
    <source>
        <strain evidence="3">T-177</strain>
    </source>
</reference>
<keyword evidence="3" id="KW-1185">Reference proteome</keyword>
<comment type="caution">
    <text evidence="2">The sequence shown here is derived from an EMBL/GenBank/DDBJ whole genome shotgun (WGS) entry which is preliminary data.</text>
</comment>
<evidence type="ECO:0008006" key="4">
    <source>
        <dbReference type="Google" id="ProtNLM"/>
    </source>
</evidence>
<organism evidence="2 3">
    <name type="scientific">Hohenbuehelia grisea</name>
    <dbReference type="NCBI Taxonomy" id="104357"/>
    <lineage>
        <taxon>Eukaryota</taxon>
        <taxon>Fungi</taxon>
        <taxon>Dikarya</taxon>
        <taxon>Basidiomycota</taxon>
        <taxon>Agaricomycotina</taxon>
        <taxon>Agaricomycetes</taxon>
        <taxon>Agaricomycetidae</taxon>
        <taxon>Agaricales</taxon>
        <taxon>Pleurotineae</taxon>
        <taxon>Pleurotaceae</taxon>
        <taxon>Hohenbuehelia</taxon>
    </lineage>
</organism>
<protein>
    <recommendedName>
        <fullName evidence="4">F-box domain-containing protein</fullName>
    </recommendedName>
</protein>
<feature type="compositionally biased region" description="Polar residues" evidence="1">
    <location>
        <begin position="1"/>
        <end position="14"/>
    </location>
</feature>
<sequence length="471" mass="52075">MDSPNTNFETSATGVSPGEQQRQGSRRHGRSSSSVKSLSRVVGSPISGLPTELLRLIFSACVQDHAPVTQPGPPCAWILAMVCGVWRAIMLADTSLWTTFSIANDHYPAPQFILEYLRRSGGLPLQVALGDVRPGAISPSVVDCLNRGMSCWRTLELGPTSDGAAAFLSGRALPLLRRVEVEYSPALLDPTFYRVLSRMESLVELVVASTPYEESPYPSVSPFKSLREADLNVGTLVLARVLPTIASTLVVLRLTFHVRMPPYQDTPWHGIWLASRISFPCLRELYMVSPSTETFAFAQLFEVPALEKLVLDCEAISDFSGLASMLTKSACRLQALRVACRRQMSKPLASQRLAGLLESAPHIRSLELRLRQDYSSKVFIWLTDSSHASFLESLSIDVSEFQPSSPLLHSSLQELLKARCTPPSTLKIHATGKSRQQWATFIDSMGRSGLPPPRLPTEMLRLTRKVRRLFK</sequence>
<evidence type="ECO:0000256" key="1">
    <source>
        <dbReference type="SAM" id="MobiDB-lite"/>
    </source>
</evidence>
<dbReference type="Proteomes" id="UP001556367">
    <property type="component" value="Unassembled WGS sequence"/>
</dbReference>
<dbReference type="SUPFAM" id="SSF52047">
    <property type="entry name" value="RNI-like"/>
    <property type="match status" value="1"/>
</dbReference>
<evidence type="ECO:0000313" key="3">
    <source>
        <dbReference type="Proteomes" id="UP001556367"/>
    </source>
</evidence>
<feature type="region of interest" description="Disordered" evidence="1">
    <location>
        <begin position="1"/>
        <end position="38"/>
    </location>
</feature>
<gene>
    <name evidence="2" type="ORF">HGRIS_008538</name>
</gene>
<proteinExistence type="predicted"/>
<name>A0ABR3J8B2_9AGAR</name>
<dbReference type="EMBL" id="JASNQZ010000011">
    <property type="protein sequence ID" value="KAL0951879.1"/>
    <property type="molecule type" value="Genomic_DNA"/>
</dbReference>
<evidence type="ECO:0000313" key="2">
    <source>
        <dbReference type="EMBL" id="KAL0951879.1"/>
    </source>
</evidence>
<accession>A0ABR3J8B2</accession>